<dbReference type="RefSeq" id="XP_068367665.1">
    <property type="nucleotide sequence ID" value="XM_068498168.1"/>
</dbReference>
<keyword evidence="2" id="KW-1185">Reference proteome</keyword>
<dbReference type="InterPro" id="IPR032675">
    <property type="entry name" value="LRR_dom_sf"/>
</dbReference>
<comment type="caution">
    <text evidence="1">The sequence shown here is derived from an EMBL/GenBank/DDBJ whole genome shotgun (WGS) entry which is preliminary data.</text>
</comment>
<accession>A0A1J4KTB7</accession>
<protein>
    <recommendedName>
        <fullName evidence="3">Leucine Rich Repeat family protein</fullName>
    </recommendedName>
</protein>
<dbReference type="AlphaFoldDB" id="A0A1J4KTB7"/>
<dbReference type="Gene3D" id="3.80.10.10">
    <property type="entry name" value="Ribonuclease Inhibitor"/>
    <property type="match status" value="5"/>
</dbReference>
<dbReference type="OrthoDB" id="10264812at2759"/>
<dbReference type="SMART" id="SM00368">
    <property type="entry name" value="LRR_RI"/>
    <property type="match status" value="13"/>
</dbReference>
<dbReference type="InterPro" id="IPR001611">
    <property type="entry name" value="Leu-rich_rpt"/>
</dbReference>
<dbReference type="InterPro" id="IPR052394">
    <property type="entry name" value="LRR-containing"/>
</dbReference>
<sequence>MDTEFPQIIHWIRRNDPFYTQVIIKGNILTDPMINLFISAMNQNNFVTKVYFITNSLSDDSCKLIFSLLLSKTQITDLTIDNNNVSDDSIIYLSEILKKISSPQNKSTLNTSSRKPLKLAFRCNKFGVIGAKALASAFSKNPPVEELDIQFTPISDEGCFSIATSLISNSTLNSLNIAGCGCNDKGCSALYDSLMENHTLTNIYIHDPLNSTAVYNIGLLLIDKLCCLKELHLSRCSLKPISIMTICQCLCMNKSLKILDLSFNSFGDEGGVFIFQLLKMNKTLEHIYINGNFLTSLTASYIACTLLHNKTLKTLDIGDNLISNSGFWSLTVALHDNKTIESVNFRSNAIQSLIKSNNDFDSNLSHDISSNNNNISVSNTLYLNNDVNNHVNHQVIDNNIDNQEYSDYMPMLLNSMTWKMLSPGVIINELIELNNSLKKINIGGNILGDESIYFLAERLKTNSNIVELYLSDVKITGEGVFKLCKCLEKHETIQILELSKNNLRNPISMKSVSRLLARNHSLKTLSLNSCSINDEGCFYLSDGIIANDSLVSLYLSKNEIHLEGIKKLINALLANFSILNFQCSKNPFIQEMNEVKTIKDEESSNDEEIENEAVIDELHMLNIMMEIKKRNIYHHNNILIKDMTKLIDL</sequence>
<dbReference type="Proteomes" id="UP000179807">
    <property type="component" value="Unassembled WGS sequence"/>
</dbReference>
<dbReference type="EMBL" id="MLAK01000353">
    <property type="protein sequence ID" value="OHT14529.1"/>
    <property type="molecule type" value="Genomic_DNA"/>
</dbReference>
<dbReference type="GeneID" id="94832872"/>
<name>A0A1J4KTB7_9EUKA</name>
<evidence type="ECO:0000313" key="1">
    <source>
        <dbReference type="EMBL" id="OHT14529.1"/>
    </source>
</evidence>
<gene>
    <name evidence="1" type="ORF">TRFO_15048</name>
</gene>
<evidence type="ECO:0008006" key="3">
    <source>
        <dbReference type="Google" id="ProtNLM"/>
    </source>
</evidence>
<organism evidence="1 2">
    <name type="scientific">Tritrichomonas foetus</name>
    <dbReference type="NCBI Taxonomy" id="1144522"/>
    <lineage>
        <taxon>Eukaryota</taxon>
        <taxon>Metamonada</taxon>
        <taxon>Parabasalia</taxon>
        <taxon>Tritrichomonadida</taxon>
        <taxon>Tritrichomonadidae</taxon>
        <taxon>Tritrichomonas</taxon>
    </lineage>
</organism>
<evidence type="ECO:0000313" key="2">
    <source>
        <dbReference type="Proteomes" id="UP000179807"/>
    </source>
</evidence>
<dbReference type="Pfam" id="PF13516">
    <property type="entry name" value="LRR_6"/>
    <property type="match status" value="6"/>
</dbReference>
<dbReference type="SUPFAM" id="SSF52047">
    <property type="entry name" value="RNI-like"/>
    <property type="match status" value="2"/>
</dbReference>
<dbReference type="PANTHER" id="PTHR24114:SF50">
    <property type="entry name" value="RNI-LIKE PROTEIN"/>
    <property type="match status" value="1"/>
</dbReference>
<reference evidence="1" key="1">
    <citation type="submission" date="2016-10" db="EMBL/GenBank/DDBJ databases">
        <authorList>
            <person name="Benchimol M."/>
            <person name="Almeida L.G."/>
            <person name="Vasconcelos A.T."/>
            <person name="Perreira-Neves A."/>
            <person name="Rosa I.A."/>
            <person name="Tasca T."/>
            <person name="Bogo M.R."/>
            <person name="de Souza W."/>
        </authorList>
    </citation>
    <scope>NUCLEOTIDE SEQUENCE [LARGE SCALE GENOMIC DNA]</scope>
    <source>
        <strain evidence="1">K</strain>
    </source>
</reference>
<dbReference type="VEuPathDB" id="TrichDB:TRFO_15048"/>
<dbReference type="PANTHER" id="PTHR24114">
    <property type="entry name" value="LEUCINE RICH REPEAT FAMILY PROTEIN"/>
    <property type="match status" value="1"/>
</dbReference>
<proteinExistence type="predicted"/>